<dbReference type="AlphaFoldDB" id="A0A5N7CIW2"/>
<proteinExistence type="predicted"/>
<evidence type="ECO:0000313" key="1">
    <source>
        <dbReference type="EMBL" id="KAE8394045.1"/>
    </source>
</evidence>
<reference evidence="1" key="1">
    <citation type="submission" date="2019-04" db="EMBL/GenBank/DDBJ databases">
        <title>Friends and foes A comparative genomics studyof 23 Aspergillus species from section Flavi.</title>
        <authorList>
            <consortium name="DOE Joint Genome Institute"/>
            <person name="Kjaerbolling I."/>
            <person name="Vesth T."/>
            <person name="Frisvad J.C."/>
            <person name="Nybo J.L."/>
            <person name="Theobald S."/>
            <person name="Kildgaard S."/>
            <person name="Isbrandt T."/>
            <person name="Kuo A."/>
            <person name="Sato A."/>
            <person name="Lyhne E.K."/>
            <person name="Kogle M.E."/>
            <person name="Wiebenga A."/>
            <person name="Kun R.S."/>
            <person name="Lubbers R.J."/>
            <person name="Makela M.R."/>
            <person name="Barry K."/>
            <person name="Chovatia M."/>
            <person name="Clum A."/>
            <person name="Daum C."/>
            <person name="Haridas S."/>
            <person name="He G."/>
            <person name="LaButti K."/>
            <person name="Lipzen A."/>
            <person name="Mondo S."/>
            <person name="Riley R."/>
            <person name="Salamov A."/>
            <person name="Simmons B.A."/>
            <person name="Magnuson J.K."/>
            <person name="Henrissat B."/>
            <person name="Mortensen U.H."/>
            <person name="Larsen T.O."/>
            <person name="Devries R.P."/>
            <person name="Grigoriev I.V."/>
            <person name="Machida M."/>
            <person name="Baker S.E."/>
            <person name="Andersen M.R."/>
        </authorList>
    </citation>
    <scope>NUCLEOTIDE SEQUENCE [LARGE SCALE GENOMIC DNA]</scope>
    <source>
        <strain evidence="1">IBT 14317</strain>
    </source>
</reference>
<dbReference type="OrthoDB" id="4366914at2759"/>
<organism evidence="1">
    <name type="scientific">Petromyces alliaceus</name>
    <name type="common">Aspergillus alliaceus</name>
    <dbReference type="NCBI Taxonomy" id="209559"/>
    <lineage>
        <taxon>Eukaryota</taxon>
        <taxon>Fungi</taxon>
        <taxon>Dikarya</taxon>
        <taxon>Ascomycota</taxon>
        <taxon>Pezizomycotina</taxon>
        <taxon>Eurotiomycetes</taxon>
        <taxon>Eurotiomycetidae</taxon>
        <taxon>Eurotiales</taxon>
        <taxon>Aspergillaceae</taxon>
        <taxon>Aspergillus</taxon>
        <taxon>Aspergillus subgen. Circumdati</taxon>
    </lineage>
</organism>
<dbReference type="Proteomes" id="UP000326877">
    <property type="component" value="Unassembled WGS sequence"/>
</dbReference>
<protein>
    <submittedName>
        <fullName evidence="1">Uncharacterized protein</fullName>
    </submittedName>
</protein>
<dbReference type="EMBL" id="ML735226">
    <property type="protein sequence ID" value="KAE8394045.1"/>
    <property type="molecule type" value="Genomic_DNA"/>
</dbReference>
<accession>A0A5N7CIW2</accession>
<name>A0A5N7CIW2_PETAA</name>
<sequence>MCFSLKSSVANGKPICNEQETATWEQLGAERSTQNLLALSGSIDLSLARHLVNQTFTAAKVE</sequence>
<gene>
    <name evidence="1" type="ORF">BDV23DRAFT_148563</name>
</gene>